<keyword evidence="2" id="KW-0732">Signal</keyword>
<keyword evidence="4" id="KW-1185">Reference proteome</keyword>
<proteinExistence type="predicted"/>
<evidence type="ECO:0008006" key="5">
    <source>
        <dbReference type="Google" id="ProtNLM"/>
    </source>
</evidence>
<protein>
    <recommendedName>
        <fullName evidence="5">Tissue inhibitor of metalloproteinase</fullName>
    </recommendedName>
</protein>
<dbReference type="Gene3D" id="2.40.50.120">
    <property type="match status" value="1"/>
</dbReference>
<dbReference type="RefSeq" id="WP_344885062.1">
    <property type="nucleotide sequence ID" value="NZ_BAAAZP010000102.1"/>
</dbReference>
<dbReference type="InterPro" id="IPR008993">
    <property type="entry name" value="TIMP-like_OB-fold"/>
</dbReference>
<feature type="transmembrane region" description="Helical" evidence="1">
    <location>
        <begin position="191"/>
        <end position="213"/>
    </location>
</feature>
<name>A0ABP7CDL1_9ACTN</name>
<feature type="chain" id="PRO_5047161679" description="Tissue inhibitor of metalloproteinase" evidence="2">
    <location>
        <begin position="26"/>
        <end position="220"/>
    </location>
</feature>
<evidence type="ECO:0000256" key="2">
    <source>
        <dbReference type="SAM" id="SignalP"/>
    </source>
</evidence>
<gene>
    <name evidence="3" type="ORF">GCM10022224_058160</name>
</gene>
<organism evidence="3 4">
    <name type="scientific">Nonomuraea antimicrobica</name>
    <dbReference type="NCBI Taxonomy" id="561173"/>
    <lineage>
        <taxon>Bacteria</taxon>
        <taxon>Bacillati</taxon>
        <taxon>Actinomycetota</taxon>
        <taxon>Actinomycetes</taxon>
        <taxon>Streptosporangiales</taxon>
        <taxon>Streptosporangiaceae</taxon>
        <taxon>Nonomuraea</taxon>
    </lineage>
</organism>
<accession>A0ABP7CDL1</accession>
<sequence length="220" mass="21944">MTLRLLALLALVAAFVVGTSTAARACDCADLAPAESMGHAEAVFTGTVVNVRAGAADPFGPRPPIVYTFRADNVYKGAAAAEFVVATNADSASCGYAFGKGGRYLVFADSDASGLVQKAPETVLSSSLCAGNVPVDPGSGPLRPGDERASGHESLAGPVDAELITALGAPTRVNAPSPGNAGAAGEPSGSAWGWIVAGAAVVVALVMTAALVVRRRRPAP</sequence>
<reference evidence="4" key="1">
    <citation type="journal article" date="2019" name="Int. J. Syst. Evol. Microbiol.">
        <title>The Global Catalogue of Microorganisms (GCM) 10K type strain sequencing project: providing services to taxonomists for standard genome sequencing and annotation.</title>
        <authorList>
            <consortium name="The Broad Institute Genomics Platform"/>
            <consortium name="The Broad Institute Genome Sequencing Center for Infectious Disease"/>
            <person name="Wu L."/>
            <person name="Ma J."/>
        </authorList>
    </citation>
    <scope>NUCLEOTIDE SEQUENCE [LARGE SCALE GENOMIC DNA]</scope>
    <source>
        <strain evidence="4">JCM 16904</strain>
    </source>
</reference>
<evidence type="ECO:0000313" key="4">
    <source>
        <dbReference type="Proteomes" id="UP001500902"/>
    </source>
</evidence>
<keyword evidence="1" id="KW-1133">Transmembrane helix</keyword>
<feature type="signal peptide" evidence="2">
    <location>
        <begin position="1"/>
        <end position="25"/>
    </location>
</feature>
<comment type="caution">
    <text evidence="3">The sequence shown here is derived from an EMBL/GenBank/DDBJ whole genome shotgun (WGS) entry which is preliminary data.</text>
</comment>
<dbReference type="Proteomes" id="UP001500902">
    <property type="component" value="Unassembled WGS sequence"/>
</dbReference>
<evidence type="ECO:0000256" key="1">
    <source>
        <dbReference type="SAM" id="Phobius"/>
    </source>
</evidence>
<dbReference type="EMBL" id="BAAAZP010000102">
    <property type="protein sequence ID" value="GAA3685730.1"/>
    <property type="molecule type" value="Genomic_DNA"/>
</dbReference>
<dbReference type="SUPFAM" id="SSF50242">
    <property type="entry name" value="TIMP-like"/>
    <property type="match status" value="1"/>
</dbReference>
<keyword evidence="1" id="KW-0812">Transmembrane</keyword>
<evidence type="ECO:0000313" key="3">
    <source>
        <dbReference type="EMBL" id="GAA3685730.1"/>
    </source>
</evidence>
<keyword evidence="1" id="KW-0472">Membrane</keyword>